<dbReference type="EMBL" id="NIDF01000195">
    <property type="protein sequence ID" value="TYJ51716.1"/>
    <property type="molecule type" value="Genomic_DNA"/>
</dbReference>
<feature type="compositionally biased region" description="Polar residues" evidence="1">
    <location>
        <begin position="70"/>
        <end position="84"/>
    </location>
</feature>
<dbReference type="Proteomes" id="UP000322245">
    <property type="component" value="Unassembled WGS sequence"/>
</dbReference>
<feature type="non-terminal residue" evidence="2">
    <location>
        <position position="306"/>
    </location>
</feature>
<reference evidence="2 3" key="1">
    <citation type="submission" date="2017-05" db="EMBL/GenBank/DDBJ databases">
        <title>The Genome Sequence of Tsuchiyaea wingfieldii DSM 27421.</title>
        <authorList>
            <person name="Cuomo C."/>
            <person name="Passer A."/>
            <person name="Billmyre B."/>
            <person name="Heitman J."/>
        </authorList>
    </citation>
    <scope>NUCLEOTIDE SEQUENCE [LARGE SCALE GENOMIC DNA]</scope>
    <source>
        <strain evidence="2 3">DSM 27421</strain>
    </source>
</reference>
<sequence length="306" mass="32502">MDLRTTFAVVGKAAQTAAPSAALALASAASRVASMTRTGILAALPETLTTHDPARPPVMTFPHPAHAPSSPGNSHKSHATSSSADFGAFTSAAPPAPHSVHHLGEADLLGSYEDDQHVAKPQRGQPPPSPGAQPTWPSAFDPLATGSTEIPPYPPHLPTNTIDRHSVSPSATYISLPPRPTEISPNYVPHARTRRLSSFTVATSPTSPPIFTDTGDEIVFHPAHQSSGNTALGSIQKVQRKSSTSPTSSRHHLPPRQRLINEWSLLFSMEQHGASLSTLYGLVEKNTQKHPNMANILIVQGEDNVF</sequence>
<feature type="region of interest" description="Disordered" evidence="1">
    <location>
        <begin position="225"/>
        <end position="255"/>
    </location>
</feature>
<feature type="region of interest" description="Disordered" evidence="1">
    <location>
        <begin position="116"/>
        <end position="186"/>
    </location>
</feature>
<keyword evidence="3" id="KW-1185">Reference proteome</keyword>
<evidence type="ECO:0000256" key="1">
    <source>
        <dbReference type="SAM" id="MobiDB-lite"/>
    </source>
</evidence>
<accession>A0A5D3APW8</accession>
<comment type="caution">
    <text evidence="2">The sequence shown here is derived from an EMBL/GenBank/DDBJ whole genome shotgun (WGS) entry which is preliminary data.</text>
</comment>
<proteinExistence type="predicted"/>
<dbReference type="AlphaFoldDB" id="A0A5D3APW8"/>
<feature type="compositionally biased region" description="Polar residues" evidence="1">
    <location>
        <begin position="225"/>
        <end position="248"/>
    </location>
</feature>
<evidence type="ECO:0000313" key="3">
    <source>
        <dbReference type="Proteomes" id="UP000322245"/>
    </source>
</evidence>
<gene>
    <name evidence="2" type="ORF">B9479_007693</name>
</gene>
<organism evidence="2 3">
    <name type="scientific">Cryptococcus floricola</name>
    <dbReference type="NCBI Taxonomy" id="2591691"/>
    <lineage>
        <taxon>Eukaryota</taxon>
        <taxon>Fungi</taxon>
        <taxon>Dikarya</taxon>
        <taxon>Basidiomycota</taxon>
        <taxon>Agaricomycotina</taxon>
        <taxon>Tremellomycetes</taxon>
        <taxon>Tremellales</taxon>
        <taxon>Cryptococcaceae</taxon>
        <taxon>Cryptococcus</taxon>
    </lineage>
</organism>
<evidence type="ECO:0000313" key="2">
    <source>
        <dbReference type="EMBL" id="TYJ51716.1"/>
    </source>
</evidence>
<name>A0A5D3APW8_9TREE</name>
<feature type="region of interest" description="Disordered" evidence="1">
    <location>
        <begin position="49"/>
        <end position="102"/>
    </location>
</feature>
<protein>
    <submittedName>
        <fullName evidence="2">Uncharacterized protein</fullName>
    </submittedName>
</protein>